<dbReference type="RefSeq" id="WP_184395493.1">
    <property type="nucleotide sequence ID" value="NZ_BAAAJD010000060.1"/>
</dbReference>
<name>A0A7W8QQD6_9ACTN</name>
<reference evidence="1 2" key="1">
    <citation type="submission" date="2020-08" db="EMBL/GenBank/DDBJ databases">
        <title>Sequencing the genomes of 1000 actinobacteria strains.</title>
        <authorList>
            <person name="Klenk H.-P."/>
        </authorList>
    </citation>
    <scope>NUCLEOTIDE SEQUENCE [LARGE SCALE GENOMIC DNA]</scope>
    <source>
        <strain evidence="1 2">DSM 44551</strain>
    </source>
</reference>
<gene>
    <name evidence="1" type="ORF">HDA36_004767</name>
</gene>
<protein>
    <recommendedName>
        <fullName evidence="3">Type II toxin-antitoxin system HicA family toxin</fullName>
    </recommendedName>
</protein>
<dbReference type="Proteomes" id="UP000572635">
    <property type="component" value="Unassembled WGS sequence"/>
</dbReference>
<evidence type="ECO:0000313" key="2">
    <source>
        <dbReference type="Proteomes" id="UP000572635"/>
    </source>
</evidence>
<dbReference type="AlphaFoldDB" id="A0A7W8QQD6"/>
<sequence length="62" mass="7023">MKRKDLMRRLREIATDKEVGLVFARQGSARDLALGQLRIPIPRHNEIAEGTAKAILRRAEDA</sequence>
<proteinExistence type="predicted"/>
<evidence type="ECO:0008006" key="3">
    <source>
        <dbReference type="Google" id="ProtNLM"/>
    </source>
</evidence>
<dbReference type="EMBL" id="JACHDB010000001">
    <property type="protein sequence ID" value="MBB5434683.1"/>
    <property type="molecule type" value="Genomic_DNA"/>
</dbReference>
<comment type="caution">
    <text evidence="1">The sequence shown here is derived from an EMBL/GenBank/DDBJ whole genome shotgun (WGS) entry which is preliminary data.</text>
</comment>
<evidence type="ECO:0000313" key="1">
    <source>
        <dbReference type="EMBL" id="MBB5434683.1"/>
    </source>
</evidence>
<organism evidence="1 2">
    <name type="scientific">Nocardiopsis composta</name>
    <dbReference type="NCBI Taxonomy" id="157465"/>
    <lineage>
        <taxon>Bacteria</taxon>
        <taxon>Bacillati</taxon>
        <taxon>Actinomycetota</taxon>
        <taxon>Actinomycetes</taxon>
        <taxon>Streptosporangiales</taxon>
        <taxon>Nocardiopsidaceae</taxon>
        <taxon>Nocardiopsis</taxon>
    </lineage>
</organism>
<keyword evidence="2" id="KW-1185">Reference proteome</keyword>
<accession>A0A7W8QQD6</accession>